<dbReference type="Pfam" id="PF13304">
    <property type="entry name" value="AAA_21"/>
    <property type="match status" value="1"/>
</dbReference>
<dbReference type="AlphaFoldDB" id="A0A251X325"/>
<dbReference type="Proteomes" id="UP000194798">
    <property type="component" value="Unassembled WGS sequence"/>
</dbReference>
<dbReference type="Gene3D" id="3.40.50.300">
    <property type="entry name" value="P-loop containing nucleotide triphosphate hydrolases"/>
    <property type="match status" value="1"/>
</dbReference>
<sequence>MDFHIKNKGMIKEALIQLEGLAVIAGENDTGKSTVGKALFKEVRNYLENNKNTENITLNPNEALNFPIFIETPDLLAKFNYIKNTNLLANQSQLNFPLPIEVTDLILRLSQKPIKNKNTRLFQRIKNIIEGEIYYDFAKDDIFYKKGNLRLEMYQTSNGIKMFGFFQMLILNESLKQGTVLILDEPEVHLHPKWQLLLAEFIIILIQELKIKVLVTSHSPYVIDALKYYADQAKIACRFYLAEKQDQAAFIYDVTRDVSPIFEKLTEPLAQLRRMKLGLTP</sequence>
<dbReference type="InterPro" id="IPR051396">
    <property type="entry name" value="Bact_Antivir_Def_Nuclease"/>
</dbReference>
<reference evidence="2 3" key="1">
    <citation type="submission" date="2016-12" db="EMBL/GenBank/DDBJ databases">
        <title>Thioflexothrix psekupsii D3 genome sequencing and assembly.</title>
        <authorList>
            <person name="Fomenkov A."/>
            <person name="Vincze T."/>
            <person name="Grabovich M."/>
            <person name="Anton B.P."/>
            <person name="Dubinina G."/>
            <person name="Orlova M."/>
            <person name="Belousova E."/>
            <person name="Roberts R.J."/>
        </authorList>
    </citation>
    <scope>NUCLEOTIDE SEQUENCE [LARGE SCALE GENOMIC DNA]</scope>
    <source>
        <strain evidence="2">D3</strain>
    </source>
</reference>
<name>A0A251X325_9GAMM</name>
<feature type="domain" description="ATPase AAA-type core" evidence="1">
    <location>
        <begin position="143"/>
        <end position="224"/>
    </location>
</feature>
<dbReference type="SUPFAM" id="SSF52540">
    <property type="entry name" value="P-loop containing nucleoside triphosphate hydrolases"/>
    <property type="match status" value="1"/>
</dbReference>
<dbReference type="PANTHER" id="PTHR43581:SF2">
    <property type="entry name" value="EXCINUCLEASE ATPASE SUBUNIT"/>
    <property type="match status" value="1"/>
</dbReference>
<keyword evidence="3" id="KW-1185">Reference proteome</keyword>
<comment type="caution">
    <text evidence="2">The sequence shown here is derived from an EMBL/GenBank/DDBJ whole genome shotgun (WGS) entry which is preliminary data.</text>
</comment>
<protein>
    <recommendedName>
        <fullName evidence="1">ATPase AAA-type core domain-containing protein</fullName>
    </recommendedName>
</protein>
<dbReference type="EMBL" id="MSLT01000024">
    <property type="protein sequence ID" value="OUD11676.1"/>
    <property type="molecule type" value="Genomic_DNA"/>
</dbReference>
<dbReference type="PANTHER" id="PTHR43581">
    <property type="entry name" value="ATP/GTP PHOSPHATASE"/>
    <property type="match status" value="1"/>
</dbReference>
<proteinExistence type="predicted"/>
<evidence type="ECO:0000313" key="3">
    <source>
        <dbReference type="Proteomes" id="UP000194798"/>
    </source>
</evidence>
<dbReference type="GO" id="GO:0005524">
    <property type="term" value="F:ATP binding"/>
    <property type="evidence" value="ECO:0007669"/>
    <property type="project" value="InterPro"/>
</dbReference>
<dbReference type="InterPro" id="IPR003959">
    <property type="entry name" value="ATPase_AAA_core"/>
</dbReference>
<accession>A0A251X325</accession>
<organism evidence="2 3">
    <name type="scientific">Thioflexithrix psekupsensis</name>
    <dbReference type="NCBI Taxonomy" id="1570016"/>
    <lineage>
        <taxon>Bacteria</taxon>
        <taxon>Pseudomonadati</taxon>
        <taxon>Pseudomonadota</taxon>
        <taxon>Gammaproteobacteria</taxon>
        <taxon>Thiotrichales</taxon>
        <taxon>Thioflexithrix</taxon>
    </lineage>
</organism>
<gene>
    <name evidence="2" type="ORF">TPSD3_16610</name>
</gene>
<evidence type="ECO:0000259" key="1">
    <source>
        <dbReference type="Pfam" id="PF13304"/>
    </source>
</evidence>
<dbReference type="GO" id="GO:0016887">
    <property type="term" value="F:ATP hydrolysis activity"/>
    <property type="evidence" value="ECO:0007669"/>
    <property type="project" value="InterPro"/>
</dbReference>
<evidence type="ECO:0000313" key="2">
    <source>
        <dbReference type="EMBL" id="OUD11676.1"/>
    </source>
</evidence>
<dbReference type="InterPro" id="IPR027417">
    <property type="entry name" value="P-loop_NTPase"/>
</dbReference>